<dbReference type="AlphaFoldDB" id="A0A0P6XH92"/>
<comment type="caution">
    <text evidence="2">The sequence shown here is derived from an EMBL/GenBank/DDBJ whole genome shotgun (WGS) entry which is preliminary data.</text>
</comment>
<keyword evidence="3" id="KW-1185">Reference proteome</keyword>
<evidence type="ECO:0000256" key="1">
    <source>
        <dbReference type="SAM" id="SignalP"/>
    </source>
</evidence>
<keyword evidence="1" id="KW-0732">Signal</keyword>
<organism evidence="2 3">
    <name type="scientific">Ornatilinea apprima</name>
    <dbReference type="NCBI Taxonomy" id="1134406"/>
    <lineage>
        <taxon>Bacteria</taxon>
        <taxon>Bacillati</taxon>
        <taxon>Chloroflexota</taxon>
        <taxon>Anaerolineae</taxon>
        <taxon>Anaerolineales</taxon>
        <taxon>Anaerolineaceae</taxon>
        <taxon>Ornatilinea</taxon>
    </lineage>
</organism>
<sequence length="224" mass="24276">MKAKRKILIALSILILTALACGLPNFGSNDEPGQSSVVEQGPTVLYQDDFSSTSSGWDVYSDADMTTDYFDGGYHILVTATQYYSWANPGKTFTDTHTEVNAKFLAGAQDAELGLICRYQDNSNFYFGIVGADGYYGIFKTLDGEFNLIGMDSMSTSPKINQGLSSNKVRLDCVGDTLTLYANGEILAQVKDSQFTSGDVGLIAGTYDVAGTDAWFDDLVVYQP</sequence>
<dbReference type="Proteomes" id="UP000050417">
    <property type="component" value="Unassembled WGS sequence"/>
</dbReference>
<dbReference type="Gene3D" id="2.60.120.560">
    <property type="entry name" value="Exo-inulinase, domain 1"/>
    <property type="match status" value="1"/>
</dbReference>
<dbReference type="STRING" id="1134406.ADN00_13230"/>
<gene>
    <name evidence="2" type="ORF">ADN00_13230</name>
</gene>
<evidence type="ECO:0000313" key="2">
    <source>
        <dbReference type="EMBL" id="KPL74804.1"/>
    </source>
</evidence>
<dbReference type="RefSeq" id="WP_075063496.1">
    <property type="nucleotide sequence ID" value="NZ_LGCL01000031.1"/>
</dbReference>
<reference evidence="2 3" key="1">
    <citation type="submission" date="2015-07" db="EMBL/GenBank/DDBJ databases">
        <title>Genome sequence of Ornatilinea apprima DSM 23815.</title>
        <authorList>
            <person name="Hemp J."/>
            <person name="Ward L.M."/>
            <person name="Pace L.A."/>
            <person name="Fischer W.W."/>
        </authorList>
    </citation>
    <scope>NUCLEOTIDE SEQUENCE [LARGE SCALE GENOMIC DNA]</scope>
    <source>
        <strain evidence="2 3">P3M-1</strain>
    </source>
</reference>
<dbReference type="EMBL" id="LGCL01000031">
    <property type="protein sequence ID" value="KPL74804.1"/>
    <property type="molecule type" value="Genomic_DNA"/>
</dbReference>
<accession>A0A0P6XH92</accession>
<name>A0A0P6XH92_9CHLR</name>
<feature type="signal peptide" evidence="1">
    <location>
        <begin position="1"/>
        <end position="20"/>
    </location>
</feature>
<proteinExistence type="predicted"/>
<dbReference type="PROSITE" id="PS51257">
    <property type="entry name" value="PROKAR_LIPOPROTEIN"/>
    <property type="match status" value="1"/>
</dbReference>
<feature type="chain" id="PRO_5006133058" description="3-keto-disaccharide hydrolase domain-containing protein" evidence="1">
    <location>
        <begin position="21"/>
        <end position="224"/>
    </location>
</feature>
<dbReference type="OrthoDB" id="153959at2"/>
<evidence type="ECO:0008006" key="4">
    <source>
        <dbReference type="Google" id="ProtNLM"/>
    </source>
</evidence>
<evidence type="ECO:0000313" key="3">
    <source>
        <dbReference type="Proteomes" id="UP000050417"/>
    </source>
</evidence>
<protein>
    <recommendedName>
        <fullName evidence="4">3-keto-disaccharide hydrolase domain-containing protein</fullName>
    </recommendedName>
</protein>